<proteinExistence type="predicted"/>
<dbReference type="Gene3D" id="3.30.160.60">
    <property type="entry name" value="Classic Zinc Finger"/>
    <property type="match status" value="1"/>
</dbReference>
<name>A0A0B6YDF8_9EUPU</name>
<protein>
    <recommendedName>
        <fullName evidence="2">C2H2-type domain-containing protein</fullName>
    </recommendedName>
</protein>
<dbReference type="InterPro" id="IPR013087">
    <property type="entry name" value="Znf_C2H2_type"/>
</dbReference>
<accession>A0A0B6YDF8</accession>
<evidence type="ECO:0000313" key="3">
    <source>
        <dbReference type="EMBL" id="CEK53525.1"/>
    </source>
</evidence>
<keyword evidence="1" id="KW-0479">Metal-binding</keyword>
<dbReference type="GO" id="GO:0008270">
    <property type="term" value="F:zinc ion binding"/>
    <property type="evidence" value="ECO:0007669"/>
    <property type="project" value="UniProtKB-KW"/>
</dbReference>
<dbReference type="AlphaFoldDB" id="A0A0B6YDF8"/>
<evidence type="ECO:0000256" key="1">
    <source>
        <dbReference type="PROSITE-ProRule" id="PRU00042"/>
    </source>
</evidence>
<dbReference type="EMBL" id="HACG01006660">
    <property type="protein sequence ID" value="CEK53525.1"/>
    <property type="molecule type" value="Transcribed_RNA"/>
</dbReference>
<feature type="non-terminal residue" evidence="3">
    <location>
        <position position="1"/>
    </location>
</feature>
<reference evidence="3" key="1">
    <citation type="submission" date="2014-12" db="EMBL/GenBank/DDBJ databases">
        <title>Insight into the proteome of Arion vulgaris.</title>
        <authorList>
            <person name="Aradska J."/>
            <person name="Bulat T."/>
            <person name="Smidak R."/>
            <person name="Sarate P."/>
            <person name="Gangsoo J."/>
            <person name="Sialana F."/>
            <person name="Bilban M."/>
            <person name="Lubec G."/>
        </authorList>
    </citation>
    <scope>NUCLEOTIDE SEQUENCE</scope>
    <source>
        <tissue evidence="3">Skin</tissue>
    </source>
</reference>
<evidence type="ECO:0000259" key="2">
    <source>
        <dbReference type="PROSITE" id="PS50157"/>
    </source>
</evidence>
<dbReference type="PROSITE" id="PS00028">
    <property type="entry name" value="ZINC_FINGER_C2H2_1"/>
    <property type="match status" value="1"/>
</dbReference>
<dbReference type="PROSITE" id="PS50157">
    <property type="entry name" value="ZINC_FINGER_C2H2_2"/>
    <property type="match status" value="1"/>
</dbReference>
<keyword evidence="1" id="KW-0862">Zinc</keyword>
<gene>
    <name evidence="3" type="primary">ORF20595</name>
</gene>
<organism evidence="3">
    <name type="scientific">Arion vulgaris</name>
    <dbReference type="NCBI Taxonomy" id="1028688"/>
    <lineage>
        <taxon>Eukaryota</taxon>
        <taxon>Metazoa</taxon>
        <taxon>Spiralia</taxon>
        <taxon>Lophotrochozoa</taxon>
        <taxon>Mollusca</taxon>
        <taxon>Gastropoda</taxon>
        <taxon>Heterobranchia</taxon>
        <taxon>Euthyneura</taxon>
        <taxon>Panpulmonata</taxon>
        <taxon>Eupulmonata</taxon>
        <taxon>Stylommatophora</taxon>
        <taxon>Helicina</taxon>
        <taxon>Arionoidea</taxon>
        <taxon>Arionidae</taxon>
        <taxon>Arion</taxon>
    </lineage>
</organism>
<keyword evidence="1" id="KW-0863">Zinc-finger</keyword>
<dbReference type="InterPro" id="IPR036236">
    <property type="entry name" value="Znf_C2H2_sf"/>
</dbReference>
<dbReference type="SUPFAM" id="SSF57667">
    <property type="entry name" value="beta-beta-alpha zinc fingers"/>
    <property type="match status" value="1"/>
</dbReference>
<feature type="domain" description="C2H2-type" evidence="2">
    <location>
        <begin position="118"/>
        <end position="142"/>
    </location>
</feature>
<feature type="non-terminal residue" evidence="3">
    <location>
        <position position="142"/>
    </location>
</feature>
<sequence length="142" mass="16283">SGVCEEYEERVFENAGFGTIMEDEDTAAERGQLGRQNKERWRAHKSQKTLNRIWRGKASHLKQEIPVEVNTQVVGDVHSYGNQETSDQAHTSLKSDIISHDNQQMQETSYQNDITMSYLCNVCSVGFAFYYQLIAHKRIHTG</sequence>